<sequence>MKRFFDFKCANSHISEQLIDDSLRTISCKECGEEATRILSTPRISLEGITGAFPGAADKWVRNRAEKLKQEQKANA</sequence>
<accession>A0A6J7X1J8</accession>
<name>A0A6J7X1J8_9CAUD</name>
<evidence type="ECO:0000313" key="1">
    <source>
        <dbReference type="EMBL" id="CAB5222985.1"/>
    </source>
</evidence>
<gene>
    <name evidence="1" type="ORF">UFOVP371_46</name>
</gene>
<dbReference type="EMBL" id="LR798312">
    <property type="protein sequence ID" value="CAB5222985.1"/>
    <property type="molecule type" value="Genomic_DNA"/>
</dbReference>
<organism evidence="1">
    <name type="scientific">uncultured Caudovirales phage</name>
    <dbReference type="NCBI Taxonomy" id="2100421"/>
    <lineage>
        <taxon>Viruses</taxon>
        <taxon>Duplodnaviria</taxon>
        <taxon>Heunggongvirae</taxon>
        <taxon>Uroviricota</taxon>
        <taxon>Caudoviricetes</taxon>
        <taxon>Peduoviridae</taxon>
        <taxon>Maltschvirus</taxon>
        <taxon>Maltschvirus maltsch</taxon>
    </lineage>
</organism>
<reference evidence="1" key="1">
    <citation type="submission" date="2020-05" db="EMBL/GenBank/DDBJ databases">
        <authorList>
            <person name="Chiriac C."/>
            <person name="Salcher M."/>
            <person name="Ghai R."/>
            <person name="Kavagutti S V."/>
        </authorList>
    </citation>
    <scope>NUCLEOTIDE SEQUENCE</scope>
</reference>
<protein>
    <submittedName>
        <fullName evidence="1">Uncharacterized protein</fullName>
    </submittedName>
</protein>
<proteinExistence type="predicted"/>